<organism evidence="1 2">
    <name type="scientific">Acrocarpospora corrugata</name>
    <dbReference type="NCBI Taxonomy" id="35763"/>
    <lineage>
        <taxon>Bacteria</taxon>
        <taxon>Bacillati</taxon>
        <taxon>Actinomycetota</taxon>
        <taxon>Actinomycetes</taxon>
        <taxon>Streptosporangiales</taxon>
        <taxon>Streptosporangiaceae</taxon>
        <taxon>Acrocarpospora</taxon>
    </lineage>
</organism>
<dbReference type="InterPro" id="IPR029033">
    <property type="entry name" value="His_PPase_superfam"/>
</dbReference>
<dbReference type="AlphaFoldDB" id="A0A5M3VZI1"/>
<gene>
    <name evidence="1" type="primary">sixA</name>
    <name evidence="1" type="ORF">Acor_43000</name>
</gene>
<name>A0A5M3VZI1_9ACTN</name>
<comment type="caution">
    <text evidence="1">The sequence shown here is derived from an EMBL/GenBank/DDBJ whole genome shotgun (WGS) entry which is preliminary data.</text>
</comment>
<dbReference type="EMBL" id="BLAD01000056">
    <property type="protein sequence ID" value="GES02235.1"/>
    <property type="molecule type" value="Genomic_DNA"/>
</dbReference>
<proteinExistence type="predicted"/>
<keyword evidence="2" id="KW-1185">Reference proteome</keyword>
<dbReference type="SUPFAM" id="SSF53254">
    <property type="entry name" value="Phosphoglycerate mutase-like"/>
    <property type="match status" value="1"/>
</dbReference>
<dbReference type="CDD" id="cd07067">
    <property type="entry name" value="HP_PGM_like"/>
    <property type="match status" value="1"/>
</dbReference>
<dbReference type="SMART" id="SM00855">
    <property type="entry name" value="PGAM"/>
    <property type="match status" value="1"/>
</dbReference>
<reference evidence="1 2" key="1">
    <citation type="submission" date="2019-10" db="EMBL/GenBank/DDBJ databases">
        <title>Whole genome shotgun sequence of Acrocarpospora corrugata NBRC 13972.</title>
        <authorList>
            <person name="Ichikawa N."/>
            <person name="Kimura A."/>
            <person name="Kitahashi Y."/>
            <person name="Komaki H."/>
            <person name="Oguchi A."/>
        </authorList>
    </citation>
    <scope>NUCLEOTIDE SEQUENCE [LARGE SCALE GENOMIC DNA]</scope>
    <source>
        <strain evidence="1 2">NBRC 13972</strain>
    </source>
</reference>
<evidence type="ECO:0000313" key="1">
    <source>
        <dbReference type="EMBL" id="GES02235.1"/>
    </source>
</evidence>
<dbReference type="Proteomes" id="UP000334990">
    <property type="component" value="Unassembled WGS sequence"/>
</dbReference>
<protein>
    <submittedName>
        <fullName evidence="1">Phosphohistidine phosphatase</fullName>
    </submittedName>
</protein>
<sequence>MRAMKTLIVLRHAKAEHIPGVLDFERGLTNRGQRNAREAGVLIGPLKPDLILSSASKRTKETAELLGLAAPLELDRDIYEAYADELLVLLRQVGPDVGTLVLVGHNPSVHELVIGLAGDQVDTFPPGAFAVIELPGPWSEIDSGTGTLVDSHRP</sequence>
<dbReference type="Pfam" id="PF00300">
    <property type="entry name" value="His_Phos_1"/>
    <property type="match status" value="1"/>
</dbReference>
<evidence type="ECO:0000313" key="2">
    <source>
        <dbReference type="Proteomes" id="UP000334990"/>
    </source>
</evidence>
<dbReference type="InterPro" id="IPR013078">
    <property type="entry name" value="His_Pase_superF_clade-1"/>
</dbReference>
<dbReference type="Gene3D" id="3.40.50.1240">
    <property type="entry name" value="Phosphoglycerate mutase-like"/>
    <property type="match status" value="1"/>
</dbReference>
<accession>A0A5M3VZI1</accession>